<accession>A0A0V0IMP3</accession>
<proteinExistence type="predicted"/>
<dbReference type="AlphaFoldDB" id="A0A0V0IMP3"/>
<organism evidence="1">
    <name type="scientific">Solanum chacoense</name>
    <name type="common">Chaco potato</name>
    <dbReference type="NCBI Taxonomy" id="4108"/>
    <lineage>
        <taxon>Eukaryota</taxon>
        <taxon>Viridiplantae</taxon>
        <taxon>Streptophyta</taxon>
        <taxon>Embryophyta</taxon>
        <taxon>Tracheophyta</taxon>
        <taxon>Spermatophyta</taxon>
        <taxon>Magnoliopsida</taxon>
        <taxon>eudicotyledons</taxon>
        <taxon>Gunneridae</taxon>
        <taxon>Pentapetalae</taxon>
        <taxon>asterids</taxon>
        <taxon>lamiids</taxon>
        <taxon>Solanales</taxon>
        <taxon>Solanaceae</taxon>
        <taxon>Solanoideae</taxon>
        <taxon>Solaneae</taxon>
        <taxon>Solanum</taxon>
    </lineage>
</organism>
<protein>
    <submittedName>
        <fullName evidence="1">Putative ovule protein</fullName>
    </submittedName>
</protein>
<evidence type="ECO:0000313" key="1">
    <source>
        <dbReference type="EMBL" id="JAP33855.1"/>
    </source>
</evidence>
<reference evidence="1" key="1">
    <citation type="submission" date="2015-12" db="EMBL/GenBank/DDBJ databases">
        <title>Gene expression during late stages of embryo sac development: a critical building block for successful pollen-pistil interactions.</title>
        <authorList>
            <person name="Liu Y."/>
            <person name="Joly V."/>
            <person name="Sabar M."/>
            <person name="Matton D.P."/>
        </authorList>
    </citation>
    <scope>NUCLEOTIDE SEQUENCE</scope>
</reference>
<name>A0A0V0IMP3_SOLCH</name>
<dbReference type="EMBL" id="GEDG01004576">
    <property type="protein sequence ID" value="JAP33855.1"/>
    <property type="molecule type" value="Transcribed_RNA"/>
</dbReference>
<sequence length="79" mass="9297">MSSILPKITANKQFYTTQNDNNMNENYGALDQTLFSNKMLKQEDTILTNHPQSIRLPQKFNSDIQQKNLRRGRMHTQKK</sequence>